<feature type="binding site" description="axial binding residue" evidence="10">
    <location>
        <position position="61"/>
    </location>
    <ligand>
        <name>heme c</name>
        <dbReference type="ChEBI" id="CHEBI:61717"/>
        <label>1</label>
    </ligand>
    <ligandPart>
        <name>Fe</name>
        <dbReference type="ChEBI" id="CHEBI:18248"/>
    </ligandPart>
</feature>
<dbReference type="GO" id="GO:0016614">
    <property type="term" value="F:oxidoreductase activity, acting on CH-OH group of donors"/>
    <property type="evidence" value="ECO:0007669"/>
    <property type="project" value="InterPro"/>
</dbReference>
<dbReference type="Proteomes" id="UP000319931">
    <property type="component" value="Unassembled WGS sequence"/>
</dbReference>
<dbReference type="InterPro" id="IPR036909">
    <property type="entry name" value="Cyt_c-like_dom_sf"/>
</dbReference>
<dbReference type="EMBL" id="RCZC01000002">
    <property type="protein sequence ID" value="TPG55366.1"/>
    <property type="molecule type" value="Genomic_DNA"/>
</dbReference>
<dbReference type="InterPro" id="IPR051459">
    <property type="entry name" value="Cytochrome_c-type_DH"/>
</dbReference>
<proteinExistence type="predicted"/>
<comment type="cofactor">
    <cofactor evidence="9">
        <name>heme c</name>
        <dbReference type="ChEBI" id="CHEBI:61717"/>
    </cofactor>
    <text evidence="9">Binds 3 heme c groups covalently per subunit.</text>
</comment>
<dbReference type="SUPFAM" id="SSF46626">
    <property type="entry name" value="Cytochrome c"/>
    <property type="match status" value="3"/>
</dbReference>
<evidence type="ECO:0000313" key="13">
    <source>
        <dbReference type="Proteomes" id="UP000319931"/>
    </source>
</evidence>
<dbReference type="GO" id="GO:0020037">
    <property type="term" value="F:heme binding"/>
    <property type="evidence" value="ECO:0007669"/>
    <property type="project" value="InterPro"/>
</dbReference>
<evidence type="ECO:0000256" key="1">
    <source>
        <dbReference type="ARBA" id="ARBA00004236"/>
    </source>
</evidence>
<dbReference type="PANTHER" id="PTHR35008:SF8">
    <property type="entry name" value="ALCOHOL DEHYDROGENASE CYTOCHROME C SUBUNIT"/>
    <property type="match status" value="1"/>
</dbReference>
<gene>
    <name evidence="12" type="ORF">EAH76_10575</name>
</gene>
<protein>
    <submittedName>
        <fullName evidence="12">Cytochrome c</fullName>
    </submittedName>
</protein>
<evidence type="ECO:0000313" key="12">
    <source>
        <dbReference type="EMBL" id="TPG55366.1"/>
    </source>
</evidence>
<keyword evidence="2" id="KW-1003">Cell membrane</keyword>
<dbReference type="InterPro" id="IPR014353">
    <property type="entry name" value="Membr-bd_ADH_cyt_c"/>
</dbReference>
<organism evidence="12 13">
    <name type="scientific">Sphingomonas glacialis</name>
    <dbReference type="NCBI Taxonomy" id="658225"/>
    <lineage>
        <taxon>Bacteria</taxon>
        <taxon>Pseudomonadati</taxon>
        <taxon>Pseudomonadota</taxon>
        <taxon>Alphaproteobacteria</taxon>
        <taxon>Sphingomonadales</taxon>
        <taxon>Sphingomonadaceae</taxon>
        <taxon>Sphingomonas</taxon>
    </lineage>
</organism>
<dbReference type="GO" id="GO:0005886">
    <property type="term" value="C:plasma membrane"/>
    <property type="evidence" value="ECO:0007669"/>
    <property type="project" value="UniProtKB-SubCell"/>
</dbReference>
<dbReference type="InterPro" id="IPR009056">
    <property type="entry name" value="Cyt_c-like_dom"/>
</dbReference>
<dbReference type="Pfam" id="PF00034">
    <property type="entry name" value="Cytochrom_C"/>
    <property type="match status" value="2"/>
</dbReference>
<feature type="binding site" description="covalent" evidence="9">
    <location>
        <position position="60"/>
    </location>
    <ligand>
        <name>heme c</name>
        <dbReference type="ChEBI" id="CHEBI:61717"/>
        <label>1</label>
    </ligand>
</feature>
<evidence type="ECO:0000256" key="6">
    <source>
        <dbReference type="ARBA" id="ARBA00022737"/>
    </source>
</evidence>
<feature type="binding site" description="covalent" evidence="9">
    <location>
        <position position="334"/>
    </location>
    <ligand>
        <name>heme c</name>
        <dbReference type="ChEBI" id="CHEBI:61717"/>
        <label>3</label>
    </ligand>
</feature>
<feature type="binding site" description="axial binding residue" evidence="10">
    <location>
        <position position="207"/>
    </location>
    <ligand>
        <name>heme c</name>
        <dbReference type="ChEBI" id="CHEBI:61717"/>
        <label>2</label>
    </ligand>
    <ligandPart>
        <name>Fe</name>
        <dbReference type="ChEBI" id="CHEBI:18248"/>
    </ligandPart>
</feature>
<feature type="binding site" description="covalent" evidence="9">
    <location>
        <position position="337"/>
    </location>
    <ligand>
        <name>heme c</name>
        <dbReference type="ChEBI" id="CHEBI:61717"/>
        <label>3</label>
    </ligand>
</feature>
<evidence type="ECO:0000256" key="4">
    <source>
        <dbReference type="ARBA" id="ARBA00022723"/>
    </source>
</evidence>
<name>A0A502G2B4_9SPHN</name>
<keyword evidence="7 10" id="KW-0408">Iron</keyword>
<keyword evidence="4 10" id="KW-0479">Metal-binding</keyword>
<accession>A0A502G2B4</accession>
<keyword evidence="6" id="KW-0677">Repeat</keyword>
<evidence type="ECO:0000256" key="2">
    <source>
        <dbReference type="ARBA" id="ARBA00022475"/>
    </source>
</evidence>
<dbReference type="GO" id="GO:0009055">
    <property type="term" value="F:electron transfer activity"/>
    <property type="evidence" value="ECO:0007669"/>
    <property type="project" value="InterPro"/>
</dbReference>
<dbReference type="Pfam" id="PF13442">
    <property type="entry name" value="Cytochrome_CBB3"/>
    <property type="match status" value="1"/>
</dbReference>
<dbReference type="PIRSF" id="PIRSF000018">
    <property type="entry name" value="Mb_ADH_cyt_c"/>
    <property type="match status" value="1"/>
</dbReference>
<comment type="subcellular location">
    <subcellularLocation>
        <location evidence="1">Cell membrane</location>
    </subcellularLocation>
</comment>
<evidence type="ECO:0000256" key="3">
    <source>
        <dbReference type="ARBA" id="ARBA00022617"/>
    </source>
</evidence>
<dbReference type="OrthoDB" id="9811281at2"/>
<reference evidence="12 13" key="1">
    <citation type="journal article" date="2019" name="Environ. Microbiol.">
        <title>Species interactions and distinct microbial communities in high Arctic permafrost affected cryosols are associated with the CH4 and CO2 gas fluxes.</title>
        <authorList>
            <person name="Altshuler I."/>
            <person name="Hamel J."/>
            <person name="Turney S."/>
            <person name="Magnuson E."/>
            <person name="Levesque R."/>
            <person name="Greer C."/>
            <person name="Whyte L.G."/>
        </authorList>
    </citation>
    <scope>NUCLEOTIDE SEQUENCE [LARGE SCALE GENOMIC DNA]</scope>
    <source>
        <strain evidence="12 13">E6.1</strain>
    </source>
</reference>
<comment type="caution">
    <text evidence="12">The sequence shown here is derived from an EMBL/GenBank/DDBJ whole genome shotgun (WGS) entry which is preliminary data.</text>
</comment>
<sequence length="430" mass="44860">MLKRVLIGIVGCVAVALVALCIFAWRPAIAEITPPAPASFAPALIAQGEVLASAGYCASCHTAKGGKPFAGGYAMATPFGTIYSTNITPDVATGIGTWSEPAFRRAMHEGVARDGAHLFPAFPYDHFTKLTDGDVAALYAYVMTRPPVRQEASANTVPFPLNIRLLQAGWKTLFFTPGRFRPEPAQSAAWNRGAYLAEGLSHCAACHTPRGKLGAELKDRAYAGAPIDGWIAPPLGKTNPSPAAWTQAELVAYLGTGVSRYHGTAAGPMSAVARGLSQLPAADIAAIATYFASSNGSAGAGARDTAAIAHALAADRIGTGLSYDPAARLYASACASCHYNGRQLNPLRPDLALNSAVNLDDPTNLIRVILYGVSARDGAPGIVMPGFAHGFTNADVARIAAYLRSTRTAKPAWTDLESKVATIRAQGQGQ</sequence>
<evidence type="ECO:0000259" key="11">
    <source>
        <dbReference type="PROSITE" id="PS51007"/>
    </source>
</evidence>
<evidence type="ECO:0000256" key="7">
    <source>
        <dbReference type="ARBA" id="ARBA00023004"/>
    </source>
</evidence>
<dbReference type="AlphaFoldDB" id="A0A502G2B4"/>
<evidence type="ECO:0000256" key="8">
    <source>
        <dbReference type="ARBA" id="ARBA00023136"/>
    </source>
</evidence>
<feature type="binding site" description="covalent" evidence="9">
    <location>
        <position position="57"/>
    </location>
    <ligand>
        <name>heme c</name>
        <dbReference type="ChEBI" id="CHEBI:61717"/>
        <label>1</label>
    </ligand>
</feature>
<evidence type="ECO:0000256" key="10">
    <source>
        <dbReference type="PIRSR" id="PIRSR000018-51"/>
    </source>
</evidence>
<feature type="domain" description="Cytochrome c" evidence="11">
    <location>
        <begin position="282"/>
        <end position="407"/>
    </location>
</feature>
<feature type="binding site" description="axial binding residue" evidence="10">
    <location>
        <position position="338"/>
    </location>
    <ligand>
        <name>heme c</name>
        <dbReference type="ChEBI" id="CHEBI:61717"/>
        <label>3</label>
    </ligand>
    <ligandPart>
        <name>Fe</name>
        <dbReference type="ChEBI" id="CHEBI:18248"/>
    </ligandPart>
</feature>
<evidence type="ECO:0000256" key="9">
    <source>
        <dbReference type="PIRSR" id="PIRSR000018-50"/>
    </source>
</evidence>
<dbReference type="PROSITE" id="PS51007">
    <property type="entry name" value="CYTC"/>
    <property type="match status" value="2"/>
</dbReference>
<keyword evidence="13" id="KW-1185">Reference proteome</keyword>
<dbReference type="Gene3D" id="1.10.760.10">
    <property type="entry name" value="Cytochrome c-like domain"/>
    <property type="match status" value="3"/>
</dbReference>
<keyword evidence="5" id="KW-0732">Signal</keyword>
<feature type="binding site" description="covalent" evidence="9">
    <location>
        <position position="206"/>
    </location>
    <ligand>
        <name>heme c</name>
        <dbReference type="ChEBI" id="CHEBI:61717"/>
        <label>2</label>
    </ligand>
</feature>
<evidence type="ECO:0000256" key="5">
    <source>
        <dbReference type="ARBA" id="ARBA00022729"/>
    </source>
</evidence>
<dbReference type="PANTHER" id="PTHR35008">
    <property type="entry name" value="BLL4482 PROTEIN-RELATED"/>
    <property type="match status" value="1"/>
</dbReference>
<feature type="binding site" description="covalent" evidence="9">
    <location>
        <position position="203"/>
    </location>
    <ligand>
        <name>heme c</name>
        <dbReference type="ChEBI" id="CHEBI:61717"/>
        <label>2</label>
    </ligand>
</feature>
<feature type="domain" description="Cytochrome c" evidence="11">
    <location>
        <begin position="43"/>
        <end position="146"/>
    </location>
</feature>
<keyword evidence="8" id="KW-0472">Membrane</keyword>
<keyword evidence="3 9" id="KW-0349">Heme</keyword>
<dbReference type="GO" id="GO:0005506">
    <property type="term" value="F:iron ion binding"/>
    <property type="evidence" value="ECO:0007669"/>
    <property type="project" value="InterPro"/>
</dbReference>